<proteinExistence type="predicted"/>
<reference evidence="1 2" key="1">
    <citation type="submission" date="2020-04" db="EMBL/GenBank/DDBJ databases">
        <authorList>
            <person name="Yoon J."/>
        </authorList>
    </citation>
    <scope>NUCLEOTIDE SEQUENCE [LARGE SCALE GENOMIC DNA]</scope>
    <source>
        <strain evidence="1 2">DJ-13</strain>
    </source>
</reference>
<keyword evidence="2" id="KW-1185">Reference proteome</keyword>
<dbReference type="SUPFAM" id="SSF48452">
    <property type="entry name" value="TPR-like"/>
    <property type="match status" value="2"/>
</dbReference>
<dbReference type="RefSeq" id="WP_168551347.1">
    <property type="nucleotide sequence ID" value="NZ_JAAWWL010000001.1"/>
</dbReference>
<evidence type="ECO:0008006" key="3">
    <source>
        <dbReference type="Google" id="ProtNLM"/>
    </source>
</evidence>
<dbReference type="EMBL" id="JAAWWL010000001">
    <property type="protein sequence ID" value="NKI31155.1"/>
    <property type="molecule type" value="Genomic_DNA"/>
</dbReference>
<protein>
    <recommendedName>
        <fullName evidence="3">Tetratricopeptide repeat protein</fullName>
    </recommendedName>
</protein>
<dbReference type="Proteomes" id="UP000718451">
    <property type="component" value="Unassembled WGS sequence"/>
</dbReference>
<sequence length="314" mass="36401">MKKYLDCFFLLTILGLTSQTLICQEQPSKILQEEESAEVFLEEYTDEFQEKFFEALKQKGIENYDRAINLLLECKSLEPFNTAIDHELAKTYFLNKQYIPSQEYAENALTKNPENFWFLETWYNSVLKQSNSVEVLKGTIPYDNEMLRQNLSLIYFKNKDYTAAKKELKSLRKSDFSAKLTRKIDDSLQKRKEVVVQNNMSPKSKEVTTNPTEELKQQLEDYIQKGQFKNLAEEAEEAIENYPLQPYFYYAYGLALNKQNEPNKATEVLLSALDYLFDDDGLTSKIYKELANAYGALGNSSKANEYLSKVKSGS</sequence>
<accession>A0ABX1GQC0</accession>
<evidence type="ECO:0000313" key="1">
    <source>
        <dbReference type="EMBL" id="NKI31155.1"/>
    </source>
</evidence>
<name>A0ABX1GQC0_9FLAO</name>
<dbReference type="Gene3D" id="1.25.40.10">
    <property type="entry name" value="Tetratricopeptide repeat domain"/>
    <property type="match status" value="2"/>
</dbReference>
<gene>
    <name evidence="1" type="ORF">HCU67_04310</name>
</gene>
<organism evidence="1 2">
    <name type="scientific">Croceivirga thetidis</name>
    <dbReference type="NCBI Taxonomy" id="2721623"/>
    <lineage>
        <taxon>Bacteria</taxon>
        <taxon>Pseudomonadati</taxon>
        <taxon>Bacteroidota</taxon>
        <taxon>Flavobacteriia</taxon>
        <taxon>Flavobacteriales</taxon>
        <taxon>Flavobacteriaceae</taxon>
        <taxon>Croceivirga</taxon>
    </lineage>
</organism>
<comment type="caution">
    <text evidence="1">The sequence shown here is derived from an EMBL/GenBank/DDBJ whole genome shotgun (WGS) entry which is preliminary data.</text>
</comment>
<evidence type="ECO:0000313" key="2">
    <source>
        <dbReference type="Proteomes" id="UP000718451"/>
    </source>
</evidence>
<dbReference type="InterPro" id="IPR011990">
    <property type="entry name" value="TPR-like_helical_dom_sf"/>
</dbReference>